<sequence length="176" mass="19876">MAWIRLPGLPGYLYKRKILEKIGGIIGKVVRLDLNTDNRIRGRFARLVVYVNLHKPLISKVLVNGVQQKVEYEALPTIYFSCGKYGHTKELCTVMQPEVTSEKIQDTVILEKQSSEGGGTMYRLWMVIEKRSRSNPKNANISKADSKGKSKSGSRFDTLKNMETIDLEAGTNKGRE</sequence>
<proteinExistence type="predicted"/>
<dbReference type="Proteomes" id="UP001358586">
    <property type="component" value="Chromosome 11"/>
</dbReference>
<dbReference type="PANTHER" id="PTHR31286">
    <property type="entry name" value="GLYCINE-RICH CELL WALL STRUCTURAL PROTEIN 1.8-LIKE"/>
    <property type="match status" value="1"/>
</dbReference>
<evidence type="ECO:0000313" key="2">
    <source>
        <dbReference type="EMBL" id="KAK5786058.1"/>
    </source>
</evidence>
<accession>A0ABR0N711</accession>
<evidence type="ECO:0000313" key="3">
    <source>
        <dbReference type="Proteomes" id="UP001358586"/>
    </source>
</evidence>
<gene>
    <name evidence="2" type="ORF">PVK06_040685</name>
</gene>
<protein>
    <recommendedName>
        <fullName evidence="4">DUF4283 domain-containing protein</fullName>
    </recommendedName>
</protein>
<name>A0ABR0N711_GOSAR</name>
<evidence type="ECO:0008006" key="4">
    <source>
        <dbReference type="Google" id="ProtNLM"/>
    </source>
</evidence>
<dbReference type="EMBL" id="JARKNE010000011">
    <property type="protein sequence ID" value="KAK5786058.1"/>
    <property type="molecule type" value="Genomic_DNA"/>
</dbReference>
<dbReference type="PANTHER" id="PTHR31286:SF173">
    <property type="entry name" value="DUF4283 DOMAIN-CONTAINING PROTEIN"/>
    <property type="match status" value="1"/>
</dbReference>
<organism evidence="2 3">
    <name type="scientific">Gossypium arboreum</name>
    <name type="common">Tree cotton</name>
    <name type="synonym">Gossypium nanking</name>
    <dbReference type="NCBI Taxonomy" id="29729"/>
    <lineage>
        <taxon>Eukaryota</taxon>
        <taxon>Viridiplantae</taxon>
        <taxon>Streptophyta</taxon>
        <taxon>Embryophyta</taxon>
        <taxon>Tracheophyta</taxon>
        <taxon>Spermatophyta</taxon>
        <taxon>Magnoliopsida</taxon>
        <taxon>eudicotyledons</taxon>
        <taxon>Gunneridae</taxon>
        <taxon>Pentapetalae</taxon>
        <taxon>rosids</taxon>
        <taxon>malvids</taxon>
        <taxon>Malvales</taxon>
        <taxon>Malvaceae</taxon>
        <taxon>Malvoideae</taxon>
        <taxon>Gossypium</taxon>
    </lineage>
</organism>
<comment type="caution">
    <text evidence="2">The sequence shown here is derived from an EMBL/GenBank/DDBJ whole genome shotgun (WGS) entry which is preliminary data.</text>
</comment>
<reference evidence="2 3" key="1">
    <citation type="submission" date="2023-03" db="EMBL/GenBank/DDBJ databases">
        <title>WGS of Gossypium arboreum.</title>
        <authorList>
            <person name="Yu D."/>
        </authorList>
    </citation>
    <scope>NUCLEOTIDE SEQUENCE [LARGE SCALE GENOMIC DNA]</scope>
    <source>
        <tissue evidence="2">Leaf</tissue>
    </source>
</reference>
<keyword evidence="3" id="KW-1185">Reference proteome</keyword>
<feature type="region of interest" description="Disordered" evidence="1">
    <location>
        <begin position="136"/>
        <end position="176"/>
    </location>
</feature>
<dbReference type="InterPro" id="IPR040256">
    <property type="entry name" value="At4g02000-like"/>
</dbReference>
<evidence type="ECO:0000256" key="1">
    <source>
        <dbReference type="SAM" id="MobiDB-lite"/>
    </source>
</evidence>